<keyword evidence="3" id="KW-1185">Reference proteome</keyword>
<dbReference type="STRING" id="225324.SAMN02745126_06564"/>
<reference evidence="3" key="1">
    <citation type="submission" date="2017-02" db="EMBL/GenBank/DDBJ databases">
        <authorList>
            <person name="Varghese N."/>
            <person name="Submissions S."/>
        </authorList>
    </citation>
    <scope>NUCLEOTIDE SEQUENCE [LARGE SCALE GENOMIC DNA]</scope>
    <source>
        <strain evidence="3">ATCC 27094</strain>
    </source>
</reference>
<dbReference type="Proteomes" id="UP000190092">
    <property type="component" value="Unassembled WGS sequence"/>
</dbReference>
<evidence type="ECO:0000313" key="2">
    <source>
        <dbReference type="EMBL" id="SKA42049.1"/>
    </source>
</evidence>
<dbReference type="RefSeq" id="WP_085938288.1">
    <property type="nucleotide sequence ID" value="NZ_FUWJ01000025.1"/>
</dbReference>
<name>A0A1T4TPF0_9HYPH</name>
<evidence type="ECO:0000256" key="1">
    <source>
        <dbReference type="SAM" id="Phobius"/>
    </source>
</evidence>
<evidence type="ECO:0000313" key="3">
    <source>
        <dbReference type="Proteomes" id="UP000190092"/>
    </source>
</evidence>
<sequence length="154" mass="16523">MTLRPEYSLGHSPYNAFLFAAVGEEQGGGPLTVLSALTRLGFDPWQEAARLAGLPRETAARVFAVTIAMLPEGDWKASESEAIAARLVNWLPGQVPQAIPLVQGEYVDNKRTKLTIATALAWGVLAAALLFFTLHLISNNNFAFGHEAGMSTQG</sequence>
<proteinExistence type="predicted"/>
<gene>
    <name evidence="2" type="ORF">SAMN02745126_06564</name>
</gene>
<accession>A0A1T4TPF0</accession>
<keyword evidence="1" id="KW-0472">Membrane</keyword>
<keyword evidence="1" id="KW-1133">Transmembrane helix</keyword>
<feature type="transmembrane region" description="Helical" evidence="1">
    <location>
        <begin position="114"/>
        <end position="137"/>
    </location>
</feature>
<protein>
    <submittedName>
        <fullName evidence="2">Uncharacterized protein</fullName>
    </submittedName>
</protein>
<dbReference type="EMBL" id="FUWJ01000025">
    <property type="protein sequence ID" value="SKA42049.1"/>
    <property type="molecule type" value="Genomic_DNA"/>
</dbReference>
<keyword evidence="1" id="KW-0812">Transmembrane</keyword>
<organism evidence="2 3">
    <name type="scientific">Enhydrobacter aerosaccus</name>
    <dbReference type="NCBI Taxonomy" id="225324"/>
    <lineage>
        <taxon>Bacteria</taxon>
        <taxon>Pseudomonadati</taxon>
        <taxon>Pseudomonadota</taxon>
        <taxon>Alphaproteobacteria</taxon>
        <taxon>Hyphomicrobiales</taxon>
        <taxon>Enhydrobacter</taxon>
    </lineage>
</organism>
<dbReference type="OrthoDB" id="7283160at2"/>
<dbReference type="AlphaFoldDB" id="A0A1T4TPF0"/>